<evidence type="ECO:0000313" key="3">
    <source>
        <dbReference type="Proteomes" id="UP000316253"/>
    </source>
</evidence>
<feature type="transmembrane region" description="Helical" evidence="1">
    <location>
        <begin position="342"/>
        <end position="360"/>
    </location>
</feature>
<feature type="transmembrane region" description="Helical" evidence="1">
    <location>
        <begin position="372"/>
        <end position="391"/>
    </location>
</feature>
<feature type="transmembrane region" description="Helical" evidence="1">
    <location>
        <begin position="403"/>
        <end position="422"/>
    </location>
</feature>
<reference evidence="2 3" key="1">
    <citation type="submission" date="2017-08" db="EMBL/GenBank/DDBJ databases">
        <title>Mechanisms for carbon and nitrogen cycling indicate functional differentiation within the Candidate Phyla Radiation.</title>
        <authorList>
            <person name="Danczak R.E."/>
            <person name="Johnston M.D."/>
            <person name="Kenah C."/>
            <person name="Slattery M."/>
            <person name="Wrighton K.C."/>
            <person name="Wilkins M.J."/>
        </authorList>
    </citation>
    <scope>NUCLEOTIDE SEQUENCE [LARGE SCALE GENOMIC DNA]</scope>
    <source>
        <strain evidence="2">Gr01-1014_85</strain>
    </source>
</reference>
<evidence type="ECO:0000313" key="2">
    <source>
        <dbReference type="EMBL" id="TSC66088.1"/>
    </source>
</evidence>
<protein>
    <submittedName>
        <fullName evidence="2">Uncharacterized protein</fullName>
    </submittedName>
</protein>
<proteinExistence type="predicted"/>
<keyword evidence="1" id="KW-1133">Transmembrane helix</keyword>
<feature type="transmembrane region" description="Helical" evidence="1">
    <location>
        <begin position="228"/>
        <end position="245"/>
    </location>
</feature>
<feature type="transmembrane region" description="Helical" evidence="1">
    <location>
        <begin position="137"/>
        <end position="157"/>
    </location>
</feature>
<dbReference type="AlphaFoldDB" id="A0A554JCT3"/>
<name>A0A554JCT3_9BACT</name>
<comment type="caution">
    <text evidence="2">The sequence shown here is derived from an EMBL/GenBank/DDBJ whole genome shotgun (WGS) entry which is preliminary data.</text>
</comment>
<feature type="transmembrane region" description="Helical" evidence="1">
    <location>
        <begin position="88"/>
        <end position="110"/>
    </location>
</feature>
<dbReference type="EMBL" id="VMFD01000016">
    <property type="protein sequence ID" value="TSC66088.1"/>
    <property type="molecule type" value="Genomic_DNA"/>
</dbReference>
<keyword evidence="1" id="KW-0812">Transmembrane</keyword>
<keyword evidence="1" id="KW-0472">Membrane</keyword>
<sequence>MKLTVKSVQKLSSKVYSWLKAHPMSLTALGLLTIFWRQPFTYFEQDEWMVFGQQILISDQPITNCLTIQRPLVCLVNRASWSLFSTNAWLYGIASLLLIFCLSLAIYHLYRRFKLKPVVSAMLAIAVWLPTNGGHSATWFGSFLASVPCQILAILSLNSAIDFLEQKKFWNLAKSALFLLLALYFKEEALWVVVPLLALPWLLRVKLGRLSFNQGRERFIDDLKAKPIWSFWLVILVIVASFLFIEQRRQAKLSSFSQLISSTEPAKYRTDLIKTFFLLPFDHLGQTLIPNQMTVDWAVKSIAGTDRGLTRTIIAISRALSVALIILIGIGIWQAKPERKRLYIWLSLWGWFGFISYIIFGKNPEVLELRYYFASQLALGPLVALIVSDFWQNRQLKTLGSKIIPIVAIGLAVVLVGLNLSGTNARQKRAYSDAKERRLIFKTIKEALPVFKNNQVILLESSVFGYNGSAYYLAPFFSGPGYSLMVLYQNQELDFRPFFQKIDFWDWVSQGFIRHDQTGFGYFRDYGELERAYQRHEFSIDDVHAFYYDYHKVENRTSSVREQLGARFEPRKAIEIPDGTIINTSLPGGAAPGFIQAHLSDKKLDTRWVSYHNAGEYIELVFPQTINSLSGIKMFTSNPNDHIKKYNLYFAEENGEYQLLPMHTGGSSQPDLSILFRRRNIKRLKVEQADTLATSSNWVINELQLFQAE</sequence>
<accession>A0A554JCT3</accession>
<gene>
    <name evidence="2" type="ORF">CEO22_235</name>
</gene>
<evidence type="ECO:0000256" key="1">
    <source>
        <dbReference type="SAM" id="Phobius"/>
    </source>
</evidence>
<feature type="transmembrane region" description="Helical" evidence="1">
    <location>
        <begin position="313"/>
        <end position="335"/>
    </location>
</feature>
<organism evidence="2 3">
    <name type="scientific">Candidatus Berkelbacteria bacterium Gr01-1014_85</name>
    <dbReference type="NCBI Taxonomy" id="2017150"/>
    <lineage>
        <taxon>Bacteria</taxon>
        <taxon>Candidatus Berkelbacteria</taxon>
    </lineage>
</organism>
<dbReference type="Proteomes" id="UP000316253">
    <property type="component" value="Unassembled WGS sequence"/>
</dbReference>